<dbReference type="Proteomes" id="UP000620550">
    <property type="component" value="Unassembled WGS sequence"/>
</dbReference>
<keyword evidence="3" id="KW-0012">Acyltransferase</keyword>
<feature type="transmembrane region" description="Helical" evidence="1">
    <location>
        <begin position="290"/>
        <end position="309"/>
    </location>
</feature>
<sequence length="360" mass="41073">MSAETLTIQKQHFLILDGLRGIAAMVIVLFHFMEWLITDFKENFVGHGFLAVDFFFCLSGFVIAYAYDDRIKHIGLKKFFIGRLIRLHPLVLIGSILGLVGLLVTPFSKGEDYSFLQLLTLFASSILLIPYPVLPERAFNLFSLNAPAWTLFWEYIANVAYALFLFKIKKNILLILTVSFAIYLFYLSHSYGNLSGGWSKDNWEVGGIRLGYSFCAGLLLYRNRCIIKNNLGFVGLTILLLAALFMPFYTFNWLFESIVVILYFPFLIALGAGASLSNPLEKICRFLGNLSYPLYMTHYCVIWAFGAYLQSPSFYQGTVSYVIAVGFLLLIAFGYIVMRFIDKPIRKKMANMLWKTNIKD</sequence>
<evidence type="ECO:0000313" key="4">
    <source>
        <dbReference type="Proteomes" id="UP000620550"/>
    </source>
</evidence>
<name>A0ABQ3I0F1_9SPHI</name>
<evidence type="ECO:0000259" key="2">
    <source>
        <dbReference type="Pfam" id="PF01757"/>
    </source>
</evidence>
<keyword evidence="1" id="KW-0472">Membrane</keyword>
<keyword evidence="1" id="KW-0812">Transmembrane</keyword>
<dbReference type="EMBL" id="BNAF01000010">
    <property type="protein sequence ID" value="GHE42323.1"/>
    <property type="molecule type" value="Genomic_DNA"/>
</dbReference>
<dbReference type="RefSeq" id="WP_229826564.1">
    <property type="nucleotide sequence ID" value="NZ_BNAF01000010.1"/>
</dbReference>
<evidence type="ECO:0000313" key="3">
    <source>
        <dbReference type="EMBL" id="GHE42323.1"/>
    </source>
</evidence>
<dbReference type="PANTHER" id="PTHR23028">
    <property type="entry name" value="ACETYLTRANSFERASE"/>
    <property type="match status" value="1"/>
</dbReference>
<keyword evidence="4" id="KW-1185">Reference proteome</keyword>
<gene>
    <name evidence="3" type="ORF">GCM10017764_27000</name>
</gene>
<organism evidence="3 4">
    <name type="scientific">Sphingobacterium griseoflavum</name>
    <dbReference type="NCBI Taxonomy" id="1474952"/>
    <lineage>
        <taxon>Bacteria</taxon>
        <taxon>Pseudomonadati</taxon>
        <taxon>Bacteroidota</taxon>
        <taxon>Sphingobacteriia</taxon>
        <taxon>Sphingobacteriales</taxon>
        <taxon>Sphingobacteriaceae</taxon>
        <taxon>Sphingobacterium</taxon>
    </lineage>
</organism>
<feature type="transmembrane region" description="Helical" evidence="1">
    <location>
        <begin position="115"/>
        <end position="134"/>
    </location>
</feature>
<feature type="transmembrane region" description="Helical" evidence="1">
    <location>
        <begin position="44"/>
        <end position="67"/>
    </location>
</feature>
<feature type="transmembrane region" description="Helical" evidence="1">
    <location>
        <begin position="321"/>
        <end position="341"/>
    </location>
</feature>
<feature type="transmembrane region" description="Helical" evidence="1">
    <location>
        <begin position="146"/>
        <end position="166"/>
    </location>
</feature>
<dbReference type="PANTHER" id="PTHR23028:SF134">
    <property type="entry name" value="PUTATIVE (AFU_ORTHOLOGUE AFUA_4G08520)-RELATED"/>
    <property type="match status" value="1"/>
</dbReference>
<reference evidence="4" key="1">
    <citation type="journal article" date="2019" name="Int. J. Syst. Evol. Microbiol.">
        <title>The Global Catalogue of Microorganisms (GCM) 10K type strain sequencing project: providing services to taxonomists for standard genome sequencing and annotation.</title>
        <authorList>
            <consortium name="The Broad Institute Genomics Platform"/>
            <consortium name="The Broad Institute Genome Sequencing Center for Infectious Disease"/>
            <person name="Wu L."/>
            <person name="Ma J."/>
        </authorList>
    </citation>
    <scope>NUCLEOTIDE SEQUENCE [LARGE SCALE GENOMIC DNA]</scope>
    <source>
        <strain evidence="4">CGMCC 1.12966</strain>
    </source>
</reference>
<dbReference type="Pfam" id="PF01757">
    <property type="entry name" value="Acyl_transf_3"/>
    <property type="match status" value="1"/>
</dbReference>
<proteinExistence type="predicted"/>
<comment type="caution">
    <text evidence="3">The sequence shown here is derived from an EMBL/GenBank/DDBJ whole genome shotgun (WGS) entry which is preliminary data.</text>
</comment>
<feature type="transmembrane region" description="Helical" evidence="1">
    <location>
        <begin position="87"/>
        <end position="108"/>
    </location>
</feature>
<feature type="domain" description="Acyltransferase 3" evidence="2">
    <location>
        <begin position="16"/>
        <end position="332"/>
    </location>
</feature>
<feature type="transmembrane region" description="Helical" evidence="1">
    <location>
        <begin position="173"/>
        <end position="191"/>
    </location>
</feature>
<dbReference type="InterPro" id="IPR002656">
    <property type="entry name" value="Acyl_transf_3_dom"/>
</dbReference>
<dbReference type="InterPro" id="IPR050879">
    <property type="entry name" value="Acyltransferase_3"/>
</dbReference>
<keyword evidence="3" id="KW-0808">Transferase</keyword>
<dbReference type="GO" id="GO:0016746">
    <property type="term" value="F:acyltransferase activity"/>
    <property type="evidence" value="ECO:0007669"/>
    <property type="project" value="UniProtKB-KW"/>
</dbReference>
<accession>A0ABQ3I0F1</accession>
<keyword evidence="1" id="KW-1133">Transmembrane helix</keyword>
<feature type="transmembrane region" description="Helical" evidence="1">
    <location>
        <begin position="12"/>
        <end position="32"/>
    </location>
</feature>
<evidence type="ECO:0000256" key="1">
    <source>
        <dbReference type="SAM" id="Phobius"/>
    </source>
</evidence>
<feature type="transmembrane region" description="Helical" evidence="1">
    <location>
        <begin position="257"/>
        <end position="278"/>
    </location>
</feature>
<protein>
    <submittedName>
        <fullName evidence="3">Acyltransferase</fullName>
    </submittedName>
</protein>
<feature type="transmembrane region" description="Helical" evidence="1">
    <location>
        <begin position="233"/>
        <end position="251"/>
    </location>
</feature>